<evidence type="ECO:0000256" key="2">
    <source>
        <dbReference type="SAM" id="MobiDB-lite"/>
    </source>
</evidence>
<feature type="compositionally biased region" description="Polar residues" evidence="2">
    <location>
        <begin position="182"/>
        <end position="214"/>
    </location>
</feature>
<dbReference type="EMBL" id="BQNB010021700">
    <property type="protein sequence ID" value="GJU09130.1"/>
    <property type="molecule type" value="Genomic_DNA"/>
</dbReference>
<feature type="region of interest" description="Disordered" evidence="2">
    <location>
        <begin position="167"/>
        <end position="241"/>
    </location>
</feature>
<proteinExistence type="predicted"/>
<reference evidence="3" key="2">
    <citation type="submission" date="2022-01" db="EMBL/GenBank/DDBJ databases">
        <authorList>
            <person name="Yamashiro T."/>
            <person name="Shiraishi A."/>
            <person name="Satake H."/>
            <person name="Nakayama K."/>
        </authorList>
    </citation>
    <scope>NUCLEOTIDE SEQUENCE</scope>
</reference>
<name>A0ABQ5JAP4_9ASTR</name>
<accession>A0ABQ5JAP4</accession>
<evidence type="ECO:0000256" key="1">
    <source>
        <dbReference type="SAM" id="Coils"/>
    </source>
</evidence>
<evidence type="ECO:0000313" key="4">
    <source>
        <dbReference type="Proteomes" id="UP001151760"/>
    </source>
</evidence>
<reference evidence="3" key="1">
    <citation type="journal article" date="2022" name="Int. J. Mol. Sci.">
        <title>Draft Genome of Tanacetum Coccineum: Genomic Comparison of Closely Related Tanacetum-Family Plants.</title>
        <authorList>
            <person name="Yamashiro T."/>
            <person name="Shiraishi A."/>
            <person name="Nakayama K."/>
            <person name="Satake H."/>
        </authorList>
    </citation>
    <scope>NUCLEOTIDE SEQUENCE</scope>
</reference>
<evidence type="ECO:0000313" key="3">
    <source>
        <dbReference type="EMBL" id="GJU09130.1"/>
    </source>
</evidence>
<sequence>MPVELGSFDAIISIDWLAKYQAIIVCAEKIVRIPWGNETLIIHGDGKRVSVSKESARNGEWIKIVNEKVYTLLEMEDNDDRKTFLDYLYIDLNYVVEQINNLVSKHRNLVQELNTCKEQLLVLKNELKELTSIAEAWLNSSNKVNHDHFGSKDLVFVKSLADNSKESITSSNKSKLSDAEDSTLSNHDTGKVPSNESQRNTTDHSVVISNSSVTDYDSADESSEYSSKRRGIKPRNPQHVTKKMKNMVAMFIPHLITMTLSGSRKEKLFKLRKLSLSKQGLETASQAIHDAVTTHKVTVSQHFETVSARIDSHADLEDSTYDGVRCSNGILSRRQMCLSADVREDEIGNLKAQLLLRKVEAVEAIHLHDKASNFEAVKTSLQDEMSTLKERNAILEKERNALDVKVTDIEASAISIERELTDLNAMVTSVKSQNDNLADRVHELEDGLSAGITHGKEGRVLTDVAAHNPSTKGNYIAALQRLQNVNFSLLGELKSSKDASIEALMVPIHHSPDKVVIGATALSFALDVSSTEGTAVIVAATMALSTTFDSASSIAPISVDDYEVIGTDD</sequence>
<evidence type="ECO:0008006" key="5">
    <source>
        <dbReference type="Google" id="ProtNLM"/>
    </source>
</evidence>
<keyword evidence="1" id="KW-0175">Coiled coil</keyword>
<gene>
    <name evidence="3" type="ORF">Tco_1125560</name>
</gene>
<feature type="coiled-coil region" evidence="1">
    <location>
        <begin position="99"/>
        <end position="133"/>
    </location>
</feature>
<protein>
    <recommendedName>
        <fullName evidence="5">Reverse transcriptase domain-containing protein</fullName>
    </recommendedName>
</protein>
<dbReference type="Proteomes" id="UP001151760">
    <property type="component" value="Unassembled WGS sequence"/>
</dbReference>
<organism evidence="3 4">
    <name type="scientific">Tanacetum coccineum</name>
    <dbReference type="NCBI Taxonomy" id="301880"/>
    <lineage>
        <taxon>Eukaryota</taxon>
        <taxon>Viridiplantae</taxon>
        <taxon>Streptophyta</taxon>
        <taxon>Embryophyta</taxon>
        <taxon>Tracheophyta</taxon>
        <taxon>Spermatophyta</taxon>
        <taxon>Magnoliopsida</taxon>
        <taxon>eudicotyledons</taxon>
        <taxon>Gunneridae</taxon>
        <taxon>Pentapetalae</taxon>
        <taxon>asterids</taxon>
        <taxon>campanulids</taxon>
        <taxon>Asterales</taxon>
        <taxon>Asteraceae</taxon>
        <taxon>Asteroideae</taxon>
        <taxon>Anthemideae</taxon>
        <taxon>Anthemidinae</taxon>
        <taxon>Tanacetum</taxon>
    </lineage>
</organism>
<comment type="caution">
    <text evidence="3">The sequence shown here is derived from an EMBL/GenBank/DDBJ whole genome shotgun (WGS) entry which is preliminary data.</text>
</comment>
<feature type="coiled-coil region" evidence="1">
    <location>
        <begin position="371"/>
        <end position="405"/>
    </location>
</feature>
<keyword evidence="4" id="KW-1185">Reference proteome</keyword>